<dbReference type="Proteomes" id="UP000053259">
    <property type="component" value="Unassembled WGS sequence"/>
</dbReference>
<dbReference type="EMBL" id="KN847566">
    <property type="protein sequence ID" value="KIW00181.1"/>
    <property type="molecule type" value="Genomic_DNA"/>
</dbReference>
<evidence type="ECO:0000313" key="2">
    <source>
        <dbReference type="Proteomes" id="UP000053259"/>
    </source>
</evidence>
<dbReference type="InParanoid" id="A0A0D1XD72"/>
<name>A0A0D1XD72_9PEZI</name>
<dbReference type="HOGENOM" id="CLU_1972160_0_0_1"/>
<dbReference type="GeneID" id="27316195"/>
<keyword evidence="2" id="KW-1185">Reference proteome</keyword>
<dbReference type="AlphaFoldDB" id="A0A0D1XD72"/>
<gene>
    <name evidence="1" type="ORF">PV09_08222</name>
</gene>
<accession>A0A0D1XD72</accession>
<sequence>MDIKGRQSGAAFTSALAKLTRHKIADAPHPLLIKYDTQGYVIGAVTGVANTQDSPDGLAIGWQEGFDRTSGLGGLASTRLALRHPLCGACQTSVGLGIQDWGLNSQATSKEHAERMLVAVERALLPT</sequence>
<organism evidence="1 2">
    <name type="scientific">Verruconis gallopava</name>
    <dbReference type="NCBI Taxonomy" id="253628"/>
    <lineage>
        <taxon>Eukaryota</taxon>
        <taxon>Fungi</taxon>
        <taxon>Dikarya</taxon>
        <taxon>Ascomycota</taxon>
        <taxon>Pezizomycotina</taxon>
        <taxon>Dothideomycetes</taxon>
        <taxon>Pleosporomycetidae</taxon>
        <taxon>Venturiales</taxon>
        <taxon>Sympoventuriaceae</taxon>
        <taxon>Verruconis</taxon>
    </lineage>
</organism>
<protein>
    <submittedName>
        <fullName evidence="1">Uncharacterized protein</fullName>
    </submittedName>
</protein>
<proteinExistence type="predicted"/>
<dbReference type="RefSeq" id="XP_016210050.1">
    <property type="nucleotide sequence ID" value="XM_016362085.1"/>
</dbReference>
<evidence type="ECO:0000313" key="1">
    <source>
        <dbReference type="EMBL" id="KIW00181.1"/>
    </source>
</evidence>
<reference evidence="1 2" key="1">
    <citation type="submission" date="2015-01" db="EMBL/GenBank/DDBJ databases">
        <title>The Genome Sequence of Ochroconis gallopava CBS43764.</title>
        <authorList>
            <consortium name="The Broad Institute Genomics Platform"/>
            <person name="Cuomo C."/>
            <person name="de Hoog S."/>
            <person name="Gorbushina A."/>
            <person name="Stielow B."/>
            <person name="Teixiera M."/>
            <person name="Abouelleil A."/>
            <person name="Chapman S.B."/>
            <person name="Priest M."/>
            <person name="Young S.K."/>
            <person name="Wortman J."/>
            <person name="Nusbaum C."/>
            <person name="Birren B."/>
        </authorList>
    </citation>
    <scope>NUCLEOTIDE SEQUENCE [LARGE SCALE GENOMIC DNA]</scope>
    <source>
        <strain evidence="1 2">CBS 43764</strain>
    </source>
</reference>
<dbReference type="VEuPathDB" id="FungiDB:PV09_08222"/>